<sequence length="83" mass="9401">MEKEKQVVTQISEQKVQLQNGDKEASNMENLKNKKIIIKRGEKMKKTSSLKDTNILLLPDGRKFCYAEFGDPKGKPVILVHGS</sequence>
<accession>X0YWZ2</accession>
<evidence type="ECO:0000256" key="1">
    <source>
        <dbReference type="SAM" id="MobiDB-lite"/>
    </source>
</evidence>
<feature type="non-terminal residue" evidence="2">
    <location>
        <position position="83"/>
    </location>
</feature>
<reference evidence="2" key="1">
    <citation type="journal article" date="2014" name="Front. Microbiol.">
        <title>High frequency of phylogenetically diverse reductive dehalogenase-homologous genes in deep subseafloor sedimentary metagenomes.</title>
        <authorList>
            <person name="Kawai M."/>
            <person name="Futagami T."/>
            <person name="Toyoda A."/>
            <person name="Takaki Y."/>
            <person name="Nishi S."/>
            <person name="Hori S."/>
            <person name="Arai W."/>
            <person name="Tsubouchi T."/>
            <person name="Morono Y."/>
            <person name="Uchiyama I."/>
            <person name="Ito T."/>
            <person name="Fujiyama A."/>
            <person name="Inagaki F."/>
            <person name="Takami H."/>
        </authorList>
    </citation>
    <scope>NUCLEOTIDE SEQUENCE</scope>
    <source>
        <strain evidence="2">Expedition CK06-06</strain>
    </source>
</reference>
<comment type="caution">
    <text evidence="2">The sequence shown here is derived from an EMBL/GenBank/DDBJ whole genome shotgun (WGS) entry which is preliminary data.</text>
</comment>
<proteinExistence type="predicted"/>
<dbReference type="EMBL" id="BARS01052056">
    <property type="protein sequence ID" value="GAG51082.1"/>
    <property type="molecule type" value="Genomic_DNA"/>
</dbReference>
<feature type="region of interest" description="Disordered" evidence="1">
    <location>
        <begin position="1"/>
        <end position="26"/>
    </location>
</feature>
<gene>
    <name evidence="2" type="ORF">S01H1_77454</name>
</gene>
<feature type="compositionally biased region" description="Polar residues" evidence="1">
    <location>
        <begin position="7"/>
        <end position="20"/>
    </location>
</feature>
<protein>
    <submittedName>
        <fullName evidence="2">Uncharacterized protein</fullName>
    </submittedName>
</protein>
<name>X0YWZ2_9ZZZZ</name>
<dbReference type="AlphaFoldDB" id="X0YWZ2"/>
<organism evidence="2">
    <name type="scientific">marine sediment metagenome</name>
    <dbReference type="NCBI Taxonomy" id="412755"/>
    <lineage>
        <taxon>unclassified sequences</taxon>
        <taxon>metagenomes</taxon>
        <taxon>ecological metagenomes</taxon>
    </lineage>
</organism>
<evidence type="ECO:0000313" key="2">
    <source>
        <dbReference type="EMBL" id="GAG51082.1"/>
    </source>
</evidence>